<feature type="compositionally biased region" description="Pro residues" evidence="5">
    <location>
        <begin position="995"/>
        <end position="1011"/>
    </location>
</feature>
<evidence type="ECO:0000259" key="6">
    <source>
        <dbReference type="PROSITE" id="PS51182"/>
    </source>
</evidence>
<dbReference type="PANTHER" id="PTHR45733">
    <property type="entry name" value="FORMIN-J"/>
    <property type="match status" value="1"/>
</dbReference>
<keyword evidence="8" id="KW-1185">Reference proteome</keyword>
<feature type="coiled-coil region" evidence="4">
    <location>
        <begin position="1426"/>
        <end position="1453"/>
    </location>
</feature>
<feature type="compositionally biased region" description="Low complexity" evidence="5">
    <location>
        <begin position="1040"/>
        <end position="1051"/>
    </location>
</feature>
<dbReference type="RefSeq" id="XP_020550860.1">
    <property type="nucleotide sequence ID" value="XM_020695201.1"/>
</dbReference>
<dbReference type="RefSeq" id="XP_020550861.1">
    <property type="nucleotide sequence ID" value="XM_020695202.1"/>
</dbReference>
<reference evidence="9 10" key="1">
    <citation type="submission" date="2025-04" db="UniProtKB">
        <authorList>
            <consortium name="RefSeq"/>
        </authorList>
    </citation>
    <scope>IDENTIFICATION</scope>
</reference>
<feature type="region of interest" description="Disordered" evidence="5">
    <location>
        <begin position="419"/>
        <end position="1054"/>
    </location>
</feature>
<dbReference type="Gene3D" id="3.90.190.10">
    <property type="entry name" value="Protein tyrosine phosphatase superfamily"/>
    <property type="match status" value="1"/>
</dbReference>
<evidence type="ECO:0000256" key="4">
    <source>
        <dbReference type="SAM" id="Coils"/>
    </source>
</evidence>
<feature type="compositionally biased region" description="Pro residues" evidence="5">
    <location>
        <begin position="829"/>
        <end position="838"/>
    </location>
</feature>
<feature type="compositionally biased region" description="Pro residues" evidence="5">
    <location>
        <begin position="684"/>
        <end position="696"/>
    </location>
</feature>
<dbReference type="PROSITE" id="PS51444">
    <property type="entry name" value="FH2"/>
    <property type="match status" value="1"/>
</dbReference>
<organism evidence="8 9">
    <name type="scientific">Sesamum indicum</name>
    <name type="common">Oriental sesame</name>
    <name type="synonym">Sesamum orientale</name>
    <dbReference type="NCBI Taxonomy" id="4182"/>
    <lineage>
        <taxon>Eukaryota</taxon>
        <taxon>Viridiplantae</taxon>
        <taxon>Streptophyta</taxon>
        <taxon>Embryophyta</taxon>
        <taxon>Tracheophyta</taxon>
        <taxon>Spermatophyta</taxon>
        <taxon>Magnoliopsida</taxon>
        <taxon>eudicotyledons</taxon>
        <taxon>Gunneridae</taxon>
        <taxon>Pentapetalae</taxon>
        <taxon>asterids</taxon>
        <taxon>lamiids</taxon>
        <taxon>Lamiales</taxon>
        <taxon>Pedaliaceae</taxon>
        <taxon>Sesamum</taxon>
    </lineage>
</organism>
<dbReference type="SUPFAM" id="SSF49562">
    <property type="entry name" value="C2 domain (Calcium/lipid-binding domain, CaLB)"/>
    <property type="match status" value="1"/>
</dbReference>
<keyword evidence="2" id="KW-0904">Protein phosphatase</keyword>
<feature type="compositionally biased region" description="Polar residues" evidence="5">
    <location>
        <begin position="419"/>
        <end position="438"/>
    </location>
</feature>
<proteinExistence type="inferred from homology"/>
<comment type="similarity">
    <text evidence="1">Belongs to the formin-like family. Class-II subfamily.</text>
</comment>
<dbReference type="SUPFAM" id="SSF101447">
    <property type="entry name" value="Formin homology 2 domain (FH2 domain)"/>
    <property type="match status" value="1"/>
</dbReference>
<dbReference type="InterPro" id="IPR051144">
    <property type="entry name" value="Formin_homology_domain"/>
</dbReference>
<dbReference type="Pfam" id="PF02181">
    <property type="entry name" value="FH2"/>
    <property type="match status" value="1"/>
</dbReference>
<dbReference type="PANTHER" id="PTHR45733:SF8">
    <property type="entry name" value="FORMIN-J"/>
    <property type="match status" value="1"/>
</dbReference>
<evidence type="ECO:0000256" key="3">
    <source>
        <dbReference type="RuleBase" id="RU361260"/>
    </source>
</evidence>
<dbReference type="InterPro" id="IPR035892">
    <property type="entry name" value="C2_domain_sf"/>
</dbReference>
<gene>
    <name evidence="9 10" type="primary">LOC105166357</name>
</gene>
<dbReference type="Pfam" id="PF10409">
    <property type="entry name" value="PTEN_C2"/>
    <property type="match status" value="1"/>
</dbReference>
<evidence type="ECO:0000256" key="2">
    <source>
        <dbReference type="ARBA" id="ARBA00022912"/>
    </source>
</evidence>
<keyword evidence="2" id="KW-0378">Hydrolase</keyword>
<feature type="compositionally biased region" description="Pro residues" evidence="5">
    <location>
        <begin position="883"/>
        <end position="896"/>
    </location>
</feature>
<dbReference type="Proteomes" id="UP000504604">
    <property type="component" value="Linkage group LG7"/>
</dbReference>
<dbReference type="SMART" id="SM01326">
    <property type="entry name" value="PTEN_C2"/>
    <property type="match status" value="1"/>
</dbReference>
<sequence length="1470" mass="159666">MALFRKLFYRKPPDGLLEICERVYVFDCCFTTDAFADYKGYVGGIIAQLREHYPDASILAFNFREGQTQSQIANALTEYDMTIMEYPRQYEGCPLLPMEVIHHFLRSSESWLSLGLQNLLLMHCERGGWPVLAFMLAALLIYRKHYSGEHKTLDMVYKQAPRELLHLLTPLNPVPSQLRYLQYVSRRNVATEWPPLDRALTMDCVIIRMIPNFDGDGGCRPLFRIYGQDPFQNSDRAPKILFSTPKKSRTVRHYKQAECELVKIDINCRIQGDVVLECISLHGDTAREEMMFRVMFNTAFIRSNILMLNRDDIDILWDAKDLFPKDFRAEVLFSEIDTASSVVPVDRSCFEEKDGLPEEAFAKVQEMFNSVDWLVPKGDAAVEALQNLALSNIVIDTHSYDEKSQVNQILAALEVKTTPKSPTDLNSENQSNFSSELSPNADVRRKLAEPHHEPSEIGAIISQKQTLIPPGDHSPPHQISHLRTPHMSSKQNSHSNTGQAQDVLPLSEADMPYPKISPSTPPLKDNTTVRPDISSPSAESPRSHNKVICGAPPKSEPPTSTSISAEDVFEVSRLETSPPPLSPPTHSSLVVNVGKSSRFEAPPAPTTPSPAQNAIQATEGGSPPPHLSSPKIDKHTLQRPHSPPDLAATPSIEESASTCVSTPTASLSLPTSSLKESSTSGIGLPPPPPPPPPPSPHLTDSSITVPYPHPHLVPVDDSSSIRGAPSFPAPPPSSPPVSPLKGQSASAVVPSPPLTPKTAPCPSSPPSEPLKERPGAEGAPPPPPPPPPPYFGQGVPHLTSPLEDKSITGHAPPPPPPPPLKERSSVGVGPPPPPPPPLGQGALPSTPLPGNGSVIRPVPCPPRPPPPPPPESPNESSRQGARPLPPPPPPPPPPPYFGQDGPPVTPSSRDSSITRPAPPPPPPPPPPQISNFSGGGGPPIPPPPPVTPSSRDSSITRPAPPPPPPPPQISNFSGGGGPPIPPPPPHPGHGAGPTNAPPIPPPAPSVPPPPFSSSKEPSSLSNSSSTPPPSAPPPGTKGKSLLSRSASSRNSQAKKLKPLHWLKLSRAVSGSLWAETQKSGEASKAPEIDISELESLFSAAAPNQEGGSGRKTGSRASMANKPEKVQLVIILIEHRRAYNCEIMLSKVKIPLHEMLSSVLALEDSALDVDQVDNLIKFCPTKEEMETLKGYKGEKDKLGKCEQFFLELMQVPRIEYKLRVFSFKIQFNSQVSDLRKSLNIVNSAADQIRGSAKLKRVMQTILSLGNALNQGTARGAAIGFRLDSLLKLTETRARNNKMTLMHYLCKVLSDKLPELLDFWEDLLSLEPASKIQLKFLAEEMQAINKGLEKVVQELSMSESDGAISDQFRKALKEFLCLAEGEVRSLASLYAGVGRNVDSLILYFGEDPSRCPFEQVVSTLLNFVRMFKRAHEENCKQLELEKKKAEKEASEKMKINATDTGHLLQHEVRSVK</sequence>
<feature type="compositionally biased region" description="Polar residues" evidence="5">
    <location>
        <begin position="486"/>
        <end position="500"/>
    </location>
</feature>
<evidence type="ECO:0000313" key="10">
    <source>
        <dbReference type="RefSeq" id="XP_020550861.1"/>
    </source>
</evidence>
<evidence type="ECO:0000256" key="5">
    <source>
        <dbReference type="SAM" id="MobiDB-lite"/>
    </source>
</evidence>
<dbReference type="InterPro" id="IPR014020">
    <property type="entry name" value="Tensin_C2-dom"/>
</dbReference>
<accession>A0A8M8V362</accession>
<dbReference type="OrthoDB" id="1668162at2759"/>
<feature type="domain" description="FH2" evidence="7">
    <location>
        <begin position="1046"/>
        <end position="1451"/>
    </location>
</feature>
<dbReference type="GeneID" id="105166357"/>
<feature type="domain" description="C2 tensin-type" evidence="6">
    <location>
        <begin position="197"/>
        <end position="336"/>
    </location>
</feature>
<feature type="compositionally biased region" description="Pro residues" evidence="5">
    <location>
        <begin position="958"/>
        <end position="968"/>
    </location>
</feature>
<evidence type="ECO:0000313" key="8">
    <source>
        <dbReference type="Proteomes" id="UP000504604"/>
    </source>
</evidence>
<dbReference type="InterPro" id="IPR015425">
    <property type="entry name" value="FH2_Formin"/>
</dbReference>
<feature type="compositionally biased region" description="Pro residues" evidence="5">
    <location>
        <begin position="916"/>
        <end position="928"/>
    </location>
</feature>
<evidence type="ECO:0000256" key="1">
    <source>
        <dbReference type="ARBA" id="ARBA00006468"/>
    </source>
</evidence>
<feature type="compositionally biased region" description="Basic and acidic residues" evidence="5">
    <location>
        <begin position="442"/>
        <end position="455"/>
    </location>
</feature>
<feature type="compositionally biased region" description="Pro residues" evidence="5">
    <location>
        <begin position="1026"/>
        <end position="1035"/>
    </location>
</feature>
<dbReference type="Gene3D" id="1.20.58.2220">
    <property type="entry name" value="Formin, FH2 domain"/>
    <property type="match status" value="1"/>
</dbReference>
<dbReference type="Gene3D" id="2.60.40.1110">
    <property type="match status" value="1"/>
</dbReference>
<dbReference type="GO" id="GO:0004721">
    <property type="term" value="F:phosphoprotein phosphatase activity"/>
    <property type="evidence" value="ECO:0007669"/>
    <property type="project" value="UniProtKB-KW"/>
</dbReference>
<name>A0A8M8V362_SESIN</name>
<feature type="compositionally biased region" description="Pro residues" evidence="5">
    <location>
        <begin position="978"/>
        <end position="987"/>
    </location>
</feature>
<protein>
    <recommendedName>
        <fullName evidence="3">Formin-like protein</fullName>
    </recommendedName>
</protein>
<feature type="compositionally biased region" description="Low complexity" evidence="5">
    <location>
        <begin position="661"/>
        <end position="674"/>
    </location>
</feature>
<dbReference type="PROSITE" id="PS51182">
    <property type="entry name" value="C2_TENSIN"/>
    <property type="match status" value="1"/>
</dbReference>
<feature type="compositionally biased region" description="Low complexity" evidence="5">
    <location>
        <begin position="1012"/>
        <end position="1025"/>
    </location>
</feature>
<feature type="compositionally biased region" description="Pro residues" evidence="5">
    <location>
        <begin position="727"/>
        <end position="738"/>
    </location>
</feature>
<feature type="compositionally biased region" description="Pro residues" evidence="5">
    <location>
        <begin position="779"/>
        <end position="790"/>
    </location>
</feature>
<dbReference type="SUPFAM" id="SSF52799">
    <property type="entry name" value="(Phosphotyrosine protein) phosphatases II"/>
    <property type="match status" value="1"/>
</dbReference>
<feature type="region of interest" description="Disordered" evidence="5">
    <location>
        <begin position="1099"/>
        <end position="1118"/>
    </location>
</feature>
<evidence type="ECO:0000259" key="7">
    <source>
        <dbReference type="PROSITE" id="PS51444"/>
    </source>
</evidence>
<feature type="compositionally biased region" description="Polar residues" evidence="5">
    <location>
        <begin position="525"/>
        <end position="540"/>
    </location>
</feature>
<evidence type="ECO:0000313" key="9">
    <source>
        <dbReference type="RefSeq" id="XP_020550860.1"/>
    </source>
</evidence>
<dbReference type="InterPro" id="IPR042201">
    <property type="entry name" value="FH2_Formin_sf"/>
</dbReference>
<feature type="compositionally biased region" description="Pro residues" evidence="5">
    <location>
        <begin position="858"/>
        <end position="872"/>
    </location>
</feature>
<dbReference type="SMART" id="SM00498">
    <property type="entry name" value="FH2"/>
    <property type="match status" value="1"/>
</dbReference>
<dbReference type="InterPro" id="IPR029021">
    <property type="entry name" value="Prot-tyrosine_phosphatase-like"/>
</dbReference>
<keyword evidence="4" id="KW-0175">Coiled coil</keyword>
<feature type="compositionally biased region" description="Pro residues" evidence="5">
    <location>
        <begin position="938"/>
        <end position="947"/>
    </location>
</feature>